<dbReference type="AlphaFoldDB" id="A0A8S9RW12"/>
<comment type="caution">
    <text evidence="1">The sequence shown here is derived from an EMBL/GenBank/DDBJ whole genome shotgun (WGS) entry which is preliminary data.</text>
</comment>
<proteinExistence type="predicted"/>
<reference evidence="1" key="1">
    <citation type="submission" date="2019-12" db="EMBL/GenBank/DDBJ databases">
        <title>Genome sequencing and annotation of Brassica cretica.</title>
        <authorList>
            <person name="Studholme D.J."/>
            <person name="Sarris P."/>
        </authorList>
    </citation>
    <scope>NUCLEOTIDE SEQUENCE</scope>
    <source>
        <strain evidence="1">PFS-109/04</strain>
        <tissue evidence="1">Leaf</tissue>
    </source>
</reference>
<gene>
    <name evidence="1" type="ORF">F2Q69_00029797</name>
</gene>
<name>A0A8S9RW12_BRACR</name>
<sequence length="73" mass="7894">MSGLATQLLWGGLRNVLARDADCVGAWVLWAQIQDGRMDGLSVFADEGLIESLNLMDDGNNVIDSLNLCTELV</sequence>
<organism evidence="1 2">
    <name type="scientific">Brassica cretica</name>
    <name type="common">Mustard</name>
    <dbReference type="NCBI Taxonomy" id="69181"/>
    <lineage>
        <taxon>Eukaryota</taxon>
        <taxon>Viridiplantae</taxon>
        <taxon>Streptophyta</taxon>
        <taxon>Embryophyta</taxon>
        <taxon>Tracheophyta</taxon>
        <taxon>Spermatophyta</taxon>
        <taxon>Magnoliopsida</taxon>
        <taxon>eudicotyledons</taxon>
        <taxon>Gunneridae</taxon>
        <taxon>Pentapetalae</taxon>
        <taxon>rosids</taxon>
        <taxon>malvids</taxon>
        <taxon>Brassicales</taxon>
        <taxon>Brassicaceae</taxon>
        <taxon>Brassiceae</taxon>
        <taxon>Brassica</taxon>
    </lineage>
</organism>
<protein>
    <submittedName>
        <fullName evidence="1">Uncharacterized protein</fullName>
    </submittedName>
</protein>
<evidence type="ECO:0000313" key="2">
    <source>
        <dbReference type="Proteomes" id="UP000712600"/>
    </source>
</evidence>
<accession>A0A8S9RW12</accession>
<evidence type="ECO:0000313" key="1">
    <source>
        <dbReference type="EMBL" id="KAF3583894.1"/>
    </source>
</evidence>
<dbReference type="EMBL" id="QGKX02000088">
    <property type="protein sequence ID" value="KAF3583894.1"/>
    <property type="molecule type" value="Genomic_DNA"/>
</dbReference>
<dbReference type="Proteomes" id="UP000712600">
    <property type="component" value="Unassembled WGS sequence"/>
</dbReference>